<dbReference type="InterPro" id="IPR006694">
    <property type="entry name" value="Fatty_acid_hydroxylase"/>
</dbReference>
<feature type="region of interest" description="Disordered" evidence="7">
    <location>
        <begin position="283"/>
        <end position="303"/>
    </location>
</feature>
<keyword evidence="4" id="KW-0560">Oxidoreductase</keyword>
<evidence type="ECO:0000256" key="2">
    <source>
        <dbReference type="ARBA" id="ARBA00022692"/>
    </source>
</evidence>
<dbReference type="EMBL" id="WFLM01000008">
    <property type="protein sequence ID" value="KAB8036092.1"/>
    <property type="molecule type" value="Genomic_DNA"/>
</dbReference>
<evidence type="ECO:0000256" key="7">
    <source>
        <dbReference type="SAM" id="MobiDB-lite"/>
    </source>
</evidence>
<dbReference type="OrthoDB" id="5291790at2"/>
<dbReference type="GO" id="GO:0050479">
    <property type="term" value="F:glyceryl-ether monooxygenase activity"/>
    <property type="evidence" value="ECO:0007669"/>
    <property type="project" value="TreeGrafter"/>
</dbReference>
<dbReference type="PANTHER" id="PTHR21624:SF1">
    <property type="entry name" value="ALKYLGLYCEROL MONOOXYGENASE"/>
    <property type="match status" value="1"/>
</dbReference>
<dbReference type="Proteomes" id="UP000437748">
    <property type="component" value="Unassembled WGS sequence"/>
</dbReference>
<evidence type="ECO:0000256" key="3">
    <source>
        <dbReference type="ARBA" id="ARBA00022989"/>
    </source>
</evidence>
<dbReference type="InterPro" id="IPR051689">
    <property type="entry name" value="Sterol_desaturase/TMEM195"/>
</dbReference>
<evidence type="ECO:0000256" key="4">
    <source>
        <dbReference type="ARBA" id="ARBA00023002"/>
    </source>
</evidence>
<feature type="transmembrane region" description="Helical" evidence="8">
    <location>
        <begin position="44"/>
        <end position="65"/>
    </location>
</feature>
<comment type="caution">
    <text evidence="10">The sequence shown here is derived from an EMBL/GenBank/DDBJ whole genome shotgun (WGS) entry which is preliminary data.</text>
</comment>
<keyword evidence="6 8" id="KW-0472">Membrane</keyword>
<organism evidence="10 11">
    <name type="scientific">Silvanigrella paludirubra</name>
    <dbReference type="NCBI Taxonomy" id="2499159"/>
    <lineage>
        <taxon>Bacteria</taxon>
        <taxon>Pseudomonadati</taxon>
        <taxon>Bdellovibrionota</taxon>
        <taxon>Oligoflexia</taxon>
        <taxon>Silvanigrellales</taxon>
        <taxon>Silvanigrellaceae</taxon>
        <taxon>Silvanigrella</taxon>
    </lineage>
</organism>
<reference evidence="10 11" key="1">
    <citation type="submission" date="2019-10" db="EMBL/GenBank/DDBJ databases">
        <title>New species of Slilvanegrellaceae.</title>
        <authorList>
            <person name="Pitt A."/>
            <person name="Hahn M.W."/>
        </authorList>
    </citation>
    <scope>NUCLEOTIDE SEQUENCE [LARGE SCALE GENOMIC DNA]</scope>
    <source>
        <strain evidence="10 11">SP-Ram-0.45-NSY-1</strain>
    </source>
</reference>
<evidence type="ECO:0000256" key="5">
    <source>
        <dbReference type="ARBA" id="ARBA00023098"/>
    </source>
</evidence>
<dbReference type="Pfam" id="PF04116">
    <property type="entry name" value="FA_hydroxylase"/>
    <property type="match status" value="1"/>
</dbReference>
<dbReference type="RefSeq" id="WP_153421782.1">
    <property type="nucleotide sequence ID" value="NZ_WFLM01000008.1"/>
</dbReference>
<keyword evidence="11" id="KW-1185">Reference proteome</keyword>
<evidence type="ECO:0000256" key="1">
    <source>
        <dbReference type="ARBA" id="ARBA00004127"/>
    </source>
</evidence>
<dbReference type="AlphaFoldDB" id="A0A6N6VPI1"/>
<gene>
    <name evidence="10" type="ORF">GCL60_16140</name>
</gene>
<feature type="domain" description="Fatty acid hydroxylase" evidence="9">
    <location>
        <begin position="90"/>
        <end position="223"/>
    </location>
</feature>
<comment type="subcellular location">
    <subcellularLocation>
        <location evidence="1">Endomembrane system</location>
        <topology evidence="1">Multi-pass membrane protein</topology>
    </subcellularLocation>
</comment>
<dbReference type="GO" id="GO:0012505">
    <property type="term" value="C:endomembrane system"/>
    <property type="evidence" value="ECO:0007669"/>
    <property type="project" value="UniProtKB-SubCell"/>
</dbReference>
<evidence type="ECO:0000313" key="11">
    <source>
        <dbReference type="Proteomes" id="UP000437748"/>
    </source>
</evidence>
<dbReference type="GO" id="GO:0016020">
    <property type="term" value="C:membrane"/>
    <property type="evidence" value="ECO:0007669"/>
    <property type="project" value="GOC"/>
</dbReference>
<keyword evidence="2 8" id="KW-0812">Transmembrane</keyword>
<evidence type="ECO:0000313" key="10">
    <source>
        <dbReference type="EMBL" id="KAB8036092.1"/>
    </source>
</evidence>
<protein>
    <submittedName>
        <fullName evidence="10">Sterol desaturase family protein</fullName>
    </submittedName>
</protein>
<evidence type="ECO:0000256" key="6">
    <source>
        <dbReference type="ARBA" id="ARBA00023136"/>
    </source>
</evidence>
<proteinExistence type="predicted"/>
<evidence type="ECO:0000256" key="8">
    <source>
        <dbReference type="SAM" id="Phobius"/>
    </source>
</evidence>
<accession>A0A6N6VPI1</accession>
<feature type="transmembrane region" description="Helical" evidence="8">
    <location>
        <begin position="85"/>
        <end position="104"/>
    </location>
</feature>
<keyword evidence="5" id="KW-0443">Lipid metabolism</keyword>
<feature type="transmembrane region" description="Helical" evidence="8">
    <location>
        <begin position="6"/>
        <end position="23"/>
    </location>
</feature>
<dbReference type="PANTHER" id="PTHR21624">
    <property type="entry name" value="STEROL DESATURASE-RELATED PROTEIN"/>
    <property type="match status" value="1"/>
</dbReference>
<dbReference type="GO" id="GO:0006643">
    <property type="term" value="P:membrane lipid metabolic process"/>
    <property type="evidence" value="ECO:0007669"/>
    <property type="project" value="TreeGrafter"/>
</dbReference>
<dbReference type="GO" id="GO:0005506">
    <property type="term" value="F:iron ion binding"/>
    <property type="evidence" value="ECO:0007669"/>
    <property type="project" value="InterPro"/>
</dbReference>
<keyword evidence="3 8" id="KW-1133">Transmembrane helix</keyword>
<dbReference type="GO" id="GO:0008610">
    <property type="term" value="P:lipid biosynthetic process"/>
    <property type="evidence" value="ECO:0007669"/>
    <property type="project" value="InterPro"/>
</dbReference>
<sequence length="303" mass="36208">MQYILIFTVPIYLIAILLEILRFKPKLSQTYKLKDTLASLSMGLGYLFVSSICGLYIYYIFSFLYKHRLFEIPNVWLALFNGDKIYIWAFIILLFLEDFCYYWFHRISHICRFLWCAHETHHSSEFYNFGTALRQSWIGAPFTWIFWAPLAFIGFKPEDIIFQSSLNLFYQFWVHTKLTKSFGVFDNILNTPSHHRVHHGTNIPYLDKNYAGIFIIWDKLFKTFIPETLEPKYGVLHPVNSFNPFKIAFHMLEELYQDIKNTKKMKDKICYFIYPPGWKPNQEGFTSKQMQEEYNKNKSLGKT</sequence>
<evidence type="ECO:0000259" key="9">
    <source>
        <dbReference type="Pfam" id="PF04116"/>
    </source>
</evidence>
<name>A0A6N6VPI1_9BACT</name>